<accession>A0A316VZL5</accession>
<reference evidence="2 3" key="1">
    <citation type="journal article" date="2018" name="Mol. Biol. Evol.">
        <title>Broad Genomic Sampling Reveals a Smut Pathogenic Ancestry of the Fungal Clade Ustilaginomycotina.</title>
        <authorList>
            <person name="Kijpornyongpan T."/>
            <person name="Mondo S.J."/>
            <person name="Barry K."/>
            <person name="Sandor L."/>
            <person name="Lee J."/>
            <person name="Lipzen A."/>
            <person name="Pangilinan J."/>
            <person name="LaButti K."/>
            <person name="Hainaut M."/>
            <person name="Henrissat B."/>
            <person name="Grigoriev I.V."/>
            <person name="Spatafora J.W."/>
            <person name="Aime M.C."/>
        </authorList>
    </citation>
    <scope>NUCLEOTIDE SEQUENCE [LARGE SCALE GENOMIC DNA]</scope>
    <source>
        <strain evidence="2 3">MCA 4658</strain>
    </source>
</reference>
<proteinExistence type="predicted"/>
<feature type="compositionally biased region" description="Basic residues" evidence="1">
    <location>
        <begin position="292"/>
        <end position="301"/>
    </location>
</feature>
<keyword evidence="3" id="KW-1185">Reference proteome</keyword>
<gene>
    <name evidence="2" type="ORF">IE81DRAFT_335108</name>
</gene>
<evidence type="ECO:0000313" key="2">
    <source>
        <dbReference type="EMBL" id="PWN40935.1"/>
    </source>
</evidence>
<evidence type="ECO:0000256" key="1">
    <source>
        <dbReference type="SAM" id="MobiDB-lite"/>
    </source>
</evidence>
<feature type="region of interest" description="Disordered" evidence="1">
    <location>
        <begin position="290"/>
        <end position="336"/>
    </location>
</feature>
<feature type="compositionally biased region" description="Low complexity" evidence="1">
    <location>
        <begin position="307"/>
        <end position="326"/>
    </location>
</feature>
<dbReference type="AlphaFoldDB" id="A0A316VZL5"/>
<dbReference type="OrthoDB" id="3209743at2759"/>
<evidence type="ECO:0000313" key="3">
    <source>
        <dbReference type="Proteomes" id="UP000245783"/>
    </source>
</evidence>
<dbReference type="RefSeq" id="XP_025368095.1">
    <property type="nucleotide sequence ID" value="XM_025515437.1"/>
</dbReference>
<dbReference type="Proteomes" id="UP000245783">
    <property type="component" value="Unassembled WGS sequence"/>
</dbReference>
<feature type="region of interest" description="Disordered" evidence="1">
    <location>
        <begin position="1"/>
        <end position="22"/>
    </location>
</feature>
<dbReference type="GeneID" id="37037307"/>
<name>A0A316VZL5_9BASI</name>
<organism evidence="2 3">
    <name type="scientific">Ceraceosorus guamensis</name>
    <dbReference type="NCBI Taxonomy" id="1522189"/>
    <lineage>
        <taxon>Eukaryota</taxon>
        <taxon>Fungi</taxon>
        <taxon>Dikarya</taxon>
        <taxon>Basidiomycota</taxon>
        <taxon>Ustilaginomycotina</taxon>
        <taxon>Exobasidiomycetes</taxon>
        <taxon>Ceraceosorales</taxon>
        <taxon>Ceraceosoraceae</taxon>
        <taxon>Ceraceosorus</taxon>
    </lineage>
</organism>
<sequence length="336" mass="37215">MGKSKNNAGNANADGAASDKVQKSAGTIDFLSTEQTLDSAQQQVRLPHISKPFARESWERARPWMLMQRQKLEGMGWAPADNARIDLYSLKKNAPHGSFTEDGFVYLRVPKAFINFHRSGKPEDEKKDDKTHRHTRRNIHSTVYGISDPLVWKLKIDAAESDEADRVPNVVFDVLEPMENIAYLVMTLAPGLIVLNASRKDAMIPGSHSIETSPGAPSIRHQALFASSEELTRTLAPAFWYKRNAEHLRKILGDVAFEATLRAAEDEERCTTRKLGEVAERVWEEILPVQEKKKKSKKTSGKRRDSTATNATAAAAEAGNNAPSANFTPMQAPGVA</sequence>
<protein>
    <submittedName>
        <fullName evidence="2">Uncharacterized protein</fullName>
    </submittedName>
</protein>
<dbReference type="EMBL" id="KZ819403">
    <property type="protein sequence ID" value="PWN40935.1"/>
    <property type="molecule type" value="Genomic_DNA"/>
</dbReference>
<feature type="compositionally biased region" description="Low complexity" evidence="1">
    <location>
        <begin position="1"/>
        <end position="19"/>
    </location>
</feature>
<dbReference type="InParanoid" id="A0A316VZL5"/>